<name>A0A511MQ12_9NOCA</name>
<dbReference type="InterPro" id="IPR034660">
    <property type="entry name" value="DinB/YfiT-like"/>
</dbReference>
<dbReference type="NCBIfam" id="TIGR03083">
    <property type="entry name" value="maleylpyruvate isomerase family mycothiol-dependent enzyme"/>
    <property type="match status" value="1"/>
</dbReference>
<evidence type="ECO:0000259" key="1">
    <source>
        <dbReference type="Pfam" id="PF11716"/>
    </source>
</evidence>
<dbReference type="Gene3D" id="1.20.120.450">
    <property type="entry name" value="dinb family like domain"/>
    <property type="match status" value="1"/>
</dbReference>
<sequence length="210" mass="22929">MDRDQIQAWVTAERLSLADFFDGLDEHEWQVESLCAGWTVHQVLAHVSLSSKVSLRETLVGVIKARGDWDRMTDKLARDRAARFTPAELIAQVRESAGSTHRAPGASPIDPLVDMMIHGQDVARPLGRVREVPIEQACAALEHVRNNIFYGSHKRLRGIRLVATDVEWAGGDGPEEIRGPISDLLLVATGRKAGLAALTGPGVDRVTAAM</sequence>
<dbReference type="OrthoDB" id="5178565at2"/>
<dbReference type="AlphaFoldDB" id="A0A511MQ12"/>
<evidence type="ECO:0000313" key="3">
    <source>
        <dbReference type="Proteomes" id="UP000321424"/>
    </source>
</evidence>
<organism evidence="2 3">
    <name type="scientific">Nocardia ninae NBRC 108245</name>
    <dbReference type="NCBI Taxonomy" id="1210091"/>
    <lineage>
        <taxon>Bacteria</taxon>
        <taxon>Bacillati</taxon>
        <taxon>Actinomycetota</taxon>
        <taxon>Actinomycetes</taxon>
        <taxon>Mycobacteriales</taxon>
        <taxon>Nocardiaceae</taxon>
        <taxon>Nocardia</taxon>
    </lineage>
</organism>
<protein>
    <recommendedName>
        <fullName evidence="1">Mycothiol-dependent maleylpyruvate isomerase metal-binding domain-containing protein</fullName>
    </recommendedName>
</protein>
<comment type="caution">
    <text evidence="2">The sequence shown here is derived from an EMBL/GenBank/DDBJ whole genome shotgun (WGS) entry which is preliminary data.</text>
</comment>
<dbReference type="GO" id="GO:0046872">
    <property type="term" value="F:metal ion binding"/>
    <property type="evidence" value="ECO:0007669"/>
    <property type="project" value="InterPro"/>
</dbReference>
<dbReference type="Pfam" id="PF11716">
    <property type="entry name" value="MDMPI_N"/>
    <property type="match status" value="1"/>
</dbReference>
<accession>A0A511MQ12</accession>
<gene>
    <name evidence="2" type="ORF">NN4_68070</name>
</gene>
<dbReference type="Proteomes" id="UP000321424">
    <property type="component" value="Unassembled WGS sequence"/>
</dbReference>
<reference evidence="2 3" key="1">
    <citation type="submission" date="2019-07" db="EMBL/GenBank/DDBJ databases">
        <title>Whole genome shotgun sequence of Nocardia ninae NBRC 108245.</title>
        <authorList>
            <person name="Hosoyama A."/>
            <person name="Uohara A."/>
            <person name="Ohji S."/>
            <person name="Ichikawa N."/>
        </authorList>
    </citation>
    <scope>NUCLEOTIDE SEQUENCE [LARGE SCALE GENOMIC DNA]</scope>
    <source>
        <strain evidence="2 3">NBRC 108245</strain>
    </source>
</reference>
<dbReference type="EMBL" id="BJXA01000066">
    <property type="protein sequence ID" value="GEM42288.1"/>
    <property type="molecule type" value="Genomic_DNA"/>
</dbReference>
<feature type="domain" description="Mycothiol-dependent maleylpyruvate isomerase metal-binding" evidence="1">
    <location>
        <begin position="12"/>
        <end position="116"/>
    </location>
</feature>
<dbReference type="SUPFAM" id="SSF109854">
    <property type="entry name" value="DinB/YfiT-like putative metalloenzymes"/>
    <property type="match status" value="1"/>
</dbReference>
<keyword evidence="3" id="KW-1185">Reference proteome</keyword>
<dbReference type="InterPro" id="IPR024344">
    <property type="entry name" value="MDMPI_metal-binding"/>
</dbReference>
<dbReference type="RefSeq" id="WP_147139793.1">
    <property type="nucleotide sequence ID" value="NZ_BJXA01000066.1"/>
</dbReference>
<dbReference type="InterPro" id="IPR017517">
    <property type="entry name" value="Maleyloyr_isom"/>
</dbReference>
<evidence type="ECO:0000313" key="2">
    <source>
        <dbReference type="EMBL" id="GEM42288.1"/>
    </source>
</evidence>
<proteinExistence type="predicted"/>